<accession>A0A0A9DVU1</accession>
<evidence type="ECO:0000313" key="1">
    <source>
        <dbReference type="EMBL" id="JAD87892.1"/>
    </source>
</evidence>
<dbReference type="EMBL" id="GBRH01210003">
    <property type="protein sequence ID" value="JAD87892.1"/>
    <property type="molecule type" value="Transcribed_RNA"/>
</dbReference>
<reference evidence="1" key="1">
    <citation type="submission" date="2014-09" db="EMBL/GenBank/DDBJ databases">
        <authorList>
            <person name="Magalhaes I.L.F."/>
            <person name="Oliveira U."/>
            <person name="Santos F.R."/>
            <person name="Vidigal T.H.D.A."/>
            <person name="Brescovit A.D."/>
            <person name="Santos A.J."/>
        </authorList>
    </citation>
    <scope>NUCLEOTIDE SEQUENCE</scope>
    <source>
        <tissue evidence="1">Shoot tissue taken approximately 20 cm above the soil surface</tissue>
    </source>
</reference>
<name>A0A0A9DVU1_ARUDO</name>
<sequence>MALQCFLHLGLSAFYDSPPTTTTKPSVPSKLG</sequence>
<organism evidence="1">
    <name type="scientific">Arundo donax</name>
    <name type="common">Giant reed</name>
    <name type="synonym">Donax arundinaceus</name>
    <dbReference type="NCBI Taxonomy" id="35708"/>
    <lineage>
        <taxon>Eukaryota</taxon>
        <taxon>Viridiplantae</taxon>
        <taxon>Streptophyta</taxon>
        <taxon>Embryophyta</taxon>
        <taxon>Tracheophyta</taxon>
        <taxon>Spermatophyta</taxon>
        <taxon>Magnoliopsida</taxon>
        <taxon>Liliopsida</taxon>
        <taxon>Poales</taxon>
        <taxon>Poaceae</taxon>
        <taxon>PACMAD clade</taxon>
        <taxon>Arundinoideae</taxon>
        <taxon>Arundineae</taxon>
        <taxon>Arundo</taxon>
    </lineage>
</organism>
<dbReference type="AlphaFoldDB" id="A0A0A9DVU1"/>
<proteinExistence type="predicted"/>
<reference evidence="1" key="2">
    <citation type="journal article" date="2015" name="Data Brief">
        <title>Shoot transcriptome of the giant reed, Arundo donax.</title>
        <authorList>
            <person name="Barrero R.A."/>
            <person name="Guerrero F.D."/>
            <person name="Moolhuijzen P."/>
            <person name="Goolsby J.A."/>
            <person name="Tidwell J."/>
            <person name="Bellgard S.E."/>
            <person name="Bellgard M.I."/>
        </authorList>
    </citation>
    <scope>NUCLEOTIDE SEQUENCE</scope>
    <source>
        <tissue evidence="1">Shoot tissue taken approximately 20 cm above the soil surface</tissue>
    </source>
</reference>
<protein>
    <submittedName>
        <fullName evidence="1">Uncharacterized protein</fullName>
    </submittedName>
</protein>